<dbReference type="GeneID" id="25317103"/>
<dbReference type="Pfam" id="PF10454">
    <property type="entry name" value="DUF2458"/>
    <property type="match status" value="1"/>
</dbReference>
<comment type="caution">
    <text evidence="2">The sequence shown here is derived from an EMBL/GenBank/DDBJ whole genome shotgun (WGS) entry which is preliminary data.</text>
</comment>
<name>A0A0F4YT37_RASE3</name>
<feature type="compositionally biased region" description="Low complexity" evidence="1">
    <location>
        <begin position="26"/>
        <end position="51"/>
    </location>
</feature>
<proteinExistence type="predicted"/>
<feature type="compositionally biased region" description="Low complexity" evidence="1">
    <location>
        <begin position="92"/>
        <end position="127"/>
    </location>
</feature>
<feature type="region of interest" description="Disordered" evidence="1">
    <location>
        <begin position="198"/>
        <end position="217"/>
    </location>
</feature>
<dbReference type="AlphaFoldDB" id="A0A0F4YT37"/>
<dbReference type="InterPro" id="IPR018858">
    <property type="entry name" value="DUF2458"/>
</dbReference>
<dbReference type="RefSeq" id="XP_013327862.1">
    <property type="nucleotide sequence ID" value="XM_013472408.1"/>
</dbReference>
<sequence length="325" mass="35345">MASSNSYNYNNPELSAVLKTLSTFAAPAGASSPPPTTTATTTTTPNQSFTSDVNSHHFHHTSTSNLQGKTNNVDDGDDEYEPLDVIPPAPAAAPAHGTPLASAARQQTTTTTTPPAKPNPNANSDPSTITTWPAALKHVMRAVSQNEALQARIRRLIRSQHEHERQWWQGREALIAKQKARVEKKRQLDEVLRSVGAPVTTSTSSKGGSTEEENEAELKNYDAKVYKASVDMARAMDAELRNLGIPFFAIKPSLVVPDEQKNNNGNKKDKEVRAGEDRSHPSLGLSSAVGTAAERKDTSTTTISRTELLTLQRRMLELLQDLCKD</sequence>
<feature type="region of interest" description="Disordered" evidence="1">
    <location>
        <begin position="26"/>
        <end position="129"/>
    </location>
</feature>
<evidence type="ECO:0000313" key="3">
    <source>
        <dbReference type="Proteomes" id="UP000053958"/>
    </source>
</evidence>
<reference evidence="2 3" key="1">
    <citation type="submission" date="2015-04" db="EMBL/GenBank/DDBJ databases">
        <authorList>
            <person name="Heijne W.H."/>
            <person name="Fedorova N.D."/>
            <person name="Nierman W.C."/>
            <person name="Vollebregt A.W."/>
            <person name="Zhao Z."/>
            <person name="Wu L."/>
            <person name="Kumar M."/>
            <person name="Stam H."/>
            <person name="van den Berg M.A."/>
            <person name="Pel H.J."/>
        </authorList>
    </citation>
    <scope>NUCLEOTIDE SEQUENCE [LARGE SCALE GENOMIC DNA]</scope>
    <source>
        <strain evidence="2 3">CBS 393.64</strain>
    </source>
</reference>
<evidence type="ECO:0000256" key="1">
    <source>
        <dbReference type="SAM" id="MobiDB-lite"/>
    </source>
</evidence>
<dbReference type="OrthoDB" id="5363415at2759"/>
<accession>A0A0F4YT37</accession>
<keyword evidence="3" id="KW-1185">Reference proteome</keyword>
<evidence type="ECO:0000313" key="2">
    <source>
        <dbReference type="EMBL" id="KKA21250.1"/>
    </source>
</evidence>
<feature type="compositionally biased region" description="Basic and acidic residues" evidence="1">
    <location>
        <begin position="258"/>
        <end position="280"/>
    </location>
</feature>
<organism evidence="2 3">
    <name type="scientific">Rasamsonia emersonii (strain ATCC 16479 / CBS 393.64 / IMI 116815)</name>
    <dbReference type="NCBI Taxonomy" id="1408163"/>
    <lineage>
        <taxon>Eukaryota</taxon>
        <taxon>Fungi</taxon>
        <taxon>Dikarya</taxon>
        <taxon>Ascomycota</taxon>
        <taxon>Pezizomycotina</taxon>
        <taxon>Eurotiomycetes</taxon>
        <taxon>Eurotiomycetidae</taxon>
        <taxon>Eurotiales</taxon>
        <taxon>Trichocomaceae</taxon>
        <taxon>Rasamsonia</taxon>
    </lineage>
</organism>
<protein>
    <submittedName>
        <fullName evidence="2">Uncharacterized protein</fullName>
    </submittedName>
</protein>
<dbReference type="Proteomes" id="UP000053958">
    <property type="component" value="Unassembled WGS sequence"/>
</dbReference>
<feature type="region of interest" description="Disordered" evidence="1">
    <location>
        <begin position="257"/>
        <end position="301"/>
    </location>
</feature>
<gene>
    <name evidence="2" type="ORF">T310_4756</name>
</gene>
<dbReference type="EMBL" id="LASV01000193">
    <property type="protein sequence ID" value="KKA21250.1"/>
    <property type="molecule type" value="Genomic_DNA"/>
</dbReference>